<keyword evidence="3 5" id="KW-0413">Isomerase</keyword>
<dbReference type="EMBL" id="JAOTGY010000039">
    <property type="protein sequence ID" value="MDB6259044.1"/>
    <property type="molecule type" value="Genomic_DNA"/>
</dbReference>
<dbReference type="PANTHER" id="PTHR10091:SF0">
    <property type="entry name" value="GALACTOSE MUTAROTASE"/>
    <property type="match status" value="1"/>
</dbReference>
<dbReference type="GO" id="GO:0004034">
    <property type="term" value="F:aldose 1-epimerase activity"/>
    <property type="evidence" value="ECO:0007669"/>
    <property type="project" value="TreeGrafter"/>
</dbReference>
<feature type="binding site" evidence="7">
    <location>
        <position position="251"/>
    </location>
    <ligand>
        <name>beta-D-galactose</name>
        <dbReference type="ChEBI" id="CHEBI:27667"/>
    </ligand>
</feature>
<dbReference type="Pfam" id="PF01263">
    <property type="entry name" value="Aldose_epim"/>
    <property type="match status" value="1"/>
</dbReference>
<evidence type="ECO:0000256" key="5">
    <source>
        <dbReference type="PIRNR" id="PIRNR005096"/>
    </source>
</evidence>
<name>A0A9X4AC43_LACAM</name>
<dbReference type="GO" id="GO:0033499">
    <property type="term" value="P:galactose catabolic process via UDP-galactose, Leloir pathway"/>
    <property type="evidence" value="ECO:0007669"/>
    <property type="project" value="TreeGrafter"/>
</dbReference>
<dbReference type="RefSeq" id="WP_271868397.1">
    <property type="nucleotide sequence ID" value="NZ_JAOTGX010000042.1"/>
</dbReference>
<evidence type="ECO:0000256" key="2">
    <source>
        <dbReference type="ARBA" id="ARBA00006206"/>
    </source>
</evidence>
<dbReference type="PIRSF" id="PIRSF005096">
    <property type="entry name" value="GALM"/>
    <property type="match status" value="1"/>
</dbReference>
<dbReference type="InterPro" id="IPR014718">
    <property type="entry name" value="GH-type_carb-bd"/>
</dbReference>
<evidence type="ECO:0000256" key="1">
    <source>
        <dbReference type="ARBA" id="ARBA00005028"/>
    </source>
</evidence>
<dbReference type="InterPro" id="IPR008183">
    <property type="entry name" value="Aldose_1/G6P_1-epimerase"/>
</dbReference>
<comment type="catalytic activity">
    <reaction evidence="5">
        <text>alpha-maltose = beta-maltose</text>
        <dbReference type="Rhea" id="RHEA:21228"/>
        <dbReference type="ChEBI" id="CHEBI:18147"/>
        <dbReference type="ChEBI" id="CHEBI:18167"/>
        <dbReference type="EC" id="5.1.3.21"/>
    </reaction>
</comment>
<comment type="caution">
    <text evidence="9">The sequence shown here is derived from an EMBL/GenBank/DDBJ whole genome shotgun (WGS) entry which is preliminary data.</text>
</comment>
<feature type="binding site" evidence="8">
    <location>
        <begin position="179"/>
        <end position="181"/>
    </location>
    <ligand>
        <name>beta-D-galactose</name>
        <dbReference type="ChEBI" id="CHEBI:27667"/>
    </ligand>
</feature>
<dbReference type="PANTHER" id="PTHR10091">
    <property type="entry name" value="ALDOSE-1-EPIMERASE"/>
    <property type="match status" value="1"/>
</dbReference>
<dbReference type="GO" id="GO:0005737">
    <property type="term" value="C:cytoplasm"/>
    <property type="evidence" value="ECO:0007669"/>
    <property type="project" value="TreeGrafter"/>
</dbReference>
<sequence length="341" mass="38476">MDISVRKYGIMNDKDLCEITLINNKGVHATILNYGATLEKLEIPTTTGLENIIMSLETPEDYSKERNYLGGTVGRVAGRIKNGIWKYGNKTIQFPLNDGKNSLHGGGKVGLDNRPWDFKVKTDDQMAKVEFLLFDPDEANNYPGNMKIKTTYILDNDNTLHYNITAYTDKMTLFNPTNHTYFRLDGPNDNVEDLNLQINADYYIPVDDHTMPINGMEKVDNSIFDFRDGKRLGDVITSEAEHQIKVRKGLDHPFILNGKDPAVILTSKKNNRKLIMTTDAQSVVVFTANTFDHTGATRNLGEHDGVTLEAQAAPENGNELDDFVLLPGEKFTRNVNWHVEY</sequence>
<proteinExistence type="inferred from homology"/>
<dbReference type="Gene3D" id="2.70.98.10">
    <property type="match status" value="1"/>
</dbReference>
<dbReference type="InterPro" id="IPR047215">
    <property type="entry name" value="Galactose_mutarotase-like"/>
</dbReference>
<evidence type="ECO:0000313" key="9">
    <source>
        <dbReference type="EMBL" id="MDB6259044.1"/>
    </source>
</evidence>
<protein>
    <recommendedName>
        <fullName evidence="5">Maltose epimerase</fullName>
        <ecNumber evidence="5">5.1.3.21</ecNumber>
    </recommendedName>
</protein>
<dbReference type="EC" id="5.1.3.21" evidence="5"/>
<accession>A0A9X4AC43</accession>
<evidence type="ECO:0000256" key="7">
    <source>
        <dbReference type="PIRSR" id="PIRSR005096-2"/>
    </source>
</evidence>
<dbReference type="CDD" id="cd09019">
    <property type="entry name" value="galactose_mutarotase_like"/>
    <property type="match status" value="1"/>
</dbReference>
<comment type="pathway">
    <text evidence="1 5">Carbohydrate metabolism; hexose metabolism.</text>
</comment>
<evidence type="ECO:0000313" key="10">
    <source>
        <dbReference type="Proteomes" id="UP001141981"/>
    </source>
</evidence>
<feature type="active site" description="Proton acceptor" evidence="6">
    <location>
        <position position="309"/>
    </location>
</feature>
<keyword evidence="4 5" id="KW-0119">Carbohydrate metabolism</keyword>
<dbReference type="SUPFAM" id="SSF74650">
    <property type="entry name" value="Galactose mutarotase-like"/>
    <property type="match status" value="1"/>
</dbReference>
<comment type="similarity">
    <text evidence="2 5">Belongs to the aldose epimerase family.</text>
</comment>
<evidence type="ECO:0000256" key="4">
    <source>
        <dbReference type="ARBA" id="ARBA00023277"/>
    </source>
</evidence>
<dbReference type="InterPro" id="IPR011013">
    <property type="entry name" value="Gal_mutarotase_sf_dom"/>
</dbReference>
<reference evidence="9" key="1">
    <citation type="journal article" date="2022" name="Microorganisms">
        <title>Antibiotic Susceptibility, Resistance Gene Determinants and Corresponding Genomic Regions in Lactobacillus amylovorus Isolates Derived from Wild Boars and Domestic Pigs.</title>
        <authorList>
            <person name="Moravkova M."/>
            <person name="Kostovova I."/>
            <person name="Kavanova K."/>
            <person name="Pechar R."/>
            <person name="Stanek S."/>
            <person name="Brychta A."/>
            <person name="Zeman M."/>
            <person name="Kubasova T."/>
        </authorList>
    </citation>
    <scope>NUCLEOTIDE SEQUENCE</scope>
    <source>
        <strain evidence="9">M490A</strain>
    </source>
</reference>
<feature type="active site" description="Proton donor" evidence="6">
    <location>
        <position position="179"/>
    </location>
</feature>
<dbReference type="GO" id="GO:0006006">
    <property type="term" value="P:glucose metabolic process"/>
    <property type="evidence" value="ECO:0007669"/>
    <property type="project" value="TreeGrafter"/>
</dbReference>
<organism evidence="9 10">
    <name type="scientific">Lactobacillus amylovorus</name>
    <dbReference type="NCBI Taxonomy" id="1604"/>
    <lineage>
        <taxon>Bacteria</taxon>
        <taxon>Bacillati</taxon>
        <taxon>Bacillota</taxon>
        <taxon>Bacilli</taxon>
        <taxon>Lactobacillales</taxon>
        <taxon>Lactobacillaceae</taxon>
        <taxon>Lactobacillus</taxon>
    </lineage>
</organism>
<gene>
    <name evidence="9" type="ORF">ODU72_10480</name>
</gene>
<dbReference type="GO" id="GO:0030246">
    <property type="term" value="F:carbohydrate binding"/>
    <property type="evidence" value="ECO:0007669"/>
    <property type="project" value="InterPro"/>
</dbReference>
<comment type="function">
    <text evidence="5">Catalyzes the interconversion of alpha and beta anomers of maltose.</text>
</comment>
<dbReference type="AlphaFoldDB" id="A0A9X4AC43"/>
<dbReference type="Proteomes" id="UP001141981">
    <property type="component" value="Unassembled WGS sequence"/>
</dbReference>
<evidence type="ECO:0000256" key="3">
    <source>
        <dbReference type="ARBA" id="ARBA00023235"/>
    </source>
</evidence>
<reference evidence="9" key="2">
    <citation type="submission" date="2022-10" db="EMBL/GenBank/DDBJ databases">
        <authorList>
            <person name="Kostovova I."/>
            <person name="Moravkova M."/>
            <person name="Pechar R."/>
        </authorList>
    </citation>
    <scope>NUCLEOTIDE SEQUENCE</scope>
    <source>
        <strain evidence="9">M490A</strain>
    </source>
</reference>
<evidence type="ECO:0000256" key="6">
    <source>
        <dbReference type="PIRSR" id="PIRSR005096-1"/>
    </source>
</evidence>
<dbReference type="InterPro" id="IPR015443">
    <property type="entry name" value="Aldose_1-epimerase"/>
</dbReference>
<evidence type="ECO:0000256" key="8">
    <source>
        <dbReference type="PIRSR" id="PIRSR005096-3"/>
    </source>
</evidence>
<dbReference type="GO" id="GO:0050558">
    <property type="term" value="F:maltose epimerase activity"/>
    <property type="evidence" value="ECO:0007669"/>
    <property type="project" value="UniProtKB-EC"/>
</dbReference>